<evidence type="ECO:0000256" key="1">
    <source>
        <dbReference type="SAM" id="MobiDB-lite"/>
    </source>
</evidence>
<feature type="region of interest" description="Disordered" evidence="1">
    <location>
        <begin position="1"/>
        <end position="32"/>
    </location>
</feature>
<keyword evidence="3" id="KW-1185">Reference proteome</keyword>
<evidence type="ECO:0000313" key="2">
    <source>
        <dbReference type="EMBL" id="MBW0569536.1"/>
    </source>
</evidence>
<organism evidence="2 3">
    <name type="scientific">Austropuccinia psidii MF-1</name>
    <dbReference type="NCBI Taxonomy" id="1389203"/>
    <lineage>
        <taxon>Eukaryota</taxon>
        <taxon>Fungi</taxon>
        <taxon>Dikarya</taxon>
        <taxon>Basidiomycota</taxon>
        <taxon>Pucciniomycotina</taxon>
        <taxon>Pucciniomycetes</taxon>
        <taxon>Pucciniales</taxon>
        <taxon>Sphaerophragmiaceae</taxon>
        <taxon>Austropuccinia</taxon>
    </lineage>
</organism>
<comment type="caution">
    <text evidence="2">The sequence shown here is derived from an EMBL/GenBank/DDBJ whole genome shotgun (WGS) entry which is preliminary data.</text>
</comment>
<dbReference type="AlphaFoldDB" id="A0A9Q3JWD3"/>
<dbReference type="OrthoDB" id="2518550at2759"/>
<name>A0A9Q3JWD3_9BASI</name>
<accession>A0A9Q3JWD3</accession>
<gene>
    <name evidence="2" type="ORF">O181_109251</name>
</gene>
<dbReference type="EMBL" id="AVOT02084557">
    <property type="protein sequence ID" value="MBW0569536.1"/>
    <property type="molecule type" value="Genomic_DNA"/>
</dbReference>
<reference evidence="2" key="1">
    <citation type="submission" date="2021-03" db="EMBL/GenBank/DDBJ databases">
        <title>Draft genome sequence of rust myrtle Austropuccinia psidii MF-1, a brazilian biotype.</title>
        <authorList>
            <person name="Quecine M.C."/>
            <person name="Pachon D.M.R."/>
            <person name="Bonatelli M.L."/>
            <person name="Correr F.H."/>
            <person name="Franceschini L.M."/>
            <person name="Leite T.F."/>
            <person name="Margarido G.R.A."/>
            <person name="Almeida C.A."/>
            <person name="Ferrarezi J.A."/>
            <person name="Labate C.A."/>
        </authorList>
    </citation>
    <scope>NUCLEOTIDE SEQUENCE</scope>
    <source>
        <strain evidence="2">MF-1</strain>
    </source>
</reference>
<protein>
    <submittedName>
        <fullName evidence="2">Uncharacterized protein</fullName>
    </submittedName>
</protein>
<evidence type="ECO:0000313" key="3">
    <source>
        <dbReference type="Proteomes" id="UP000765509"/>
    </source>
</evidence>
<proteinExistence type="predicted"/>
<sequence>MHKPIFQTPGISTELNQLPTSAPGSGGEISDMVSSDELGIEVESLEHENNTNPPVLLESLIENLKIFKNKNNVEPCAPTEDSGQDQKIFSGKVEIISKEQFVSNRIKTIPRPGKVGNDGKTPYYVP</sequence>
<feature type="compositionally biased region" description="Polar residues" evidence="1">
    <location>
        <begin position="9"/>
        <end position="23"/>
    </location>
</feature>
<dbReference type="Proteomes" id="UP000765509">
    <property type="component" value="Unassembled WGS sequence"/>
</dbReference>